<feature type="compositionally biased region" description="Polar residues" evidence="1">
    <location>
        <begin position="40"/>
        <end position="51"/>
    </location>
</feature>
<reference evidence="4" key="1">
    <citation type="submission" date="2019-07" db="EMBL/GenBank/DDBJ databases">
        <title>Chitinimonas sp. nov., isolated from Ny-Alesund, arctica soil.</title>
        <authorList>
            <person name="Xu Q."/>
            <person name="Peng F."/>
        </authorList>
    </citation>
    <scope>NUCLEOTIDE SEQUENCE [LARGE SCALE GENOMIC DNA]</scope>
    <source>
        <strain evidence="4">R3-44</strain>
    </source>
</reference>
<evidence type="ECO:0000256" key="2">
    <source>
        <dbReference type="SAM" id="Phobius"/>
    </source>
</evidence>
<gene>
    <name evidence="3" type="ORF">FNU76_03620</name>
</gene>
<evidence type="ECO:0000313" key="3">
    <source>
        <dbReference type="EMBL" id="QDQ25516.1"/>
    </source>
</evidence>
<protein>
    <submittedName>
        <fullName evidence="3">Uncharacterized protein</fullName>
    </submittedName>
</protein>
<dbReference type="EMBL" id="CP041730">
    <property type="protein sequence ID" value="QDQ25516.1"/>
    <property type="molecule type" value="Genomic_DNA"/>
</dbReference>
<organism evidence="3 4">
    <name type="scientific">Chitinimonas arctica</name>
    <dbReference type="NCBI Taxonomy" id="2594795"/>
    <lineage>
        <taxon>Bacteria</taxon>
        <taxon>Pseudomonadati</taxon>
        <taxon>Pseudomonadota</taxon>
        <taxon>Betaproteobacteria</taxon>
        <taxon>Neisseriales</taxon>
        <taxon>Chitinibacteraceae</taxon>
        <taxon>Chitinimonas</taxon>
    </lineage>
</organism>
<feature type="transmembrane region" description="Helical" evidence="2">
    <location>
        <begin position="96"/>
        <end position="120"/>
    </location>
</feature>
<keyword evidence="2" id="KW-1133">Transmembrane helix</keyword>
<sequence length="130" mass="13182">MKNTINTSSGRFYPSGNTAANASDRLLQPISGSPAYSRGLSGNHQAQAPSNDSDEAKLARRIFLGSVIAGASCPIALGAGLVAASFAVPWPLACKIIFSLGLGGAVCALPVTISTALATYKNMQVGTSLV</sequence>
<dbReference type="RefSeq" id="WP_143856441.1">
    <property type="nucleotide sequence ID" value="NZ_CP041730.1"/>
</dbReference>
<keyword evidence="2" id="KW-0812">Transmembrane</keyword>
<name>A0A516SBJ3_9NEIS</name>
<dbReference type="KEGG" id="cari:FNU76_03620"/>
<accession>A0A516SBJ3</accession>
<feature type="region of interest" description="Disordered" evidence="1">
    <location>
        <begin position="28"/>
        <end position="53"/>
    </location>
</feature>
<feature type="transmembrane region" description="Helical" evidence="2">
    <location>
        <begin position="62"/>
        <end position="90"/>
    </location>
</feature>
<proteinExistence type="predicted"/>
<keyword evidence="4" id="KW-1185">Reference proteome</keyword>
<keyword evidence="2" id="KW-0472">Membrane</keyword>
<evidence type="ECO:0000256" key="1">
    <source>
        <dbReference type="SAM" id="MobiDB-lite"/>
    </source>
</evidence>
<dbReference type="AlphaFoldDB" id="A0A516SBJ3"/>
<evidence type="ECO:0000313" key="4">
    <source>
        <dbReference type="Proteomes" id="UP000317550"/>
    </source>
</evidence>
<dbReference type="Proteomes" id="UP000317550">
    <property type="component" value="Chromosome"/>
</dbReference>